<comment type="caution">
    <text evidence="3">The sequence shown here is derived from an EMBL/GenBank/DDBJ whole genome shotgun (WGS) entry which is preliminary data.</text>
</comment>
<evidence type="ECO:0000256" key="1">
    <source>
        <dbReference type="SAM" id="MobiDB-lite"/>
    </source>
</evidence>
<dbReference type="GO" id="GO:0006897">
    <property type="term" value="P:endocytosis"/>
    <property type="evidence" value="ECO:0007669"/>
    <property type="project" value="TreeGrafter"/>
</dbReference>
<feature type="compositionally biased region" description="Low complexity" evidence="1">
    <location>
        <begin position="542"/>
        <end position="557"/>
    </location>
</feature>
<dbReference type="PANTHER" id="PTHR12276:SF45">
    <property type="entry name" value="CLATHRIN INTERACTOR 1"/>
    <property type="match status" value="1"/>
</dbReference>
<dbReference type="GO" id="GO:0030276">
    <property type="term" value="F:clathrin binding"/>
    <property type="evidence" value="ECO:0007669"/>
    <property type="project" value="TreeGrafter"/>
</dbReference>
<dbReference type="GO" id="GO:0005886">
    <property type="term" value="C:plasma membrane"/>
    <property type="evidence" value="ECO:0007669"/>
    <property type="project" value="TreeGrafter"/>
</dbReference>
<dbReference type="RefSeq" id="XP_031884415.2">
    <property type="nucleotide sequence ID" value="XM_032036715.2"/>
</dbReference>
<feature type="domain" description="ENTH" evidence="2">
    <location>
        <begin position="78"/>
        <end position="211"/>
    </location>
</feature>
<feature type="compositionally biased region" description="Basic and acidic residues" evidence="1">
    <location>
        <begin position="307"/>
        <end position="326"/>
    </location>
</feature>
<dbReference type="Gene3D" id="1.25.40.90">
    <property type="match status" value="1"/>
</dbReference>
<reference evidence="3 4" key="2">
    <citation type="submission" date="2020-04" db="EMBL/GenBank/DDBJ databases">
        <title>Genome sequencing and assembly of multiple isolates from the Colletotrichum gloeosporioides species complex.</title>
        <authorList>
            <person name="Gan P."/>
            <person name="Shirasu K."/>
        </authorList>
    </citation>
    <scope>NUCLEOTIDE SEQUENCE [LARGE SCALE GENOMIC DNA]</scope>
    <source>
        <strain evidence="3 4">Nara gc5</strain>
    </source>
</reference>
<name>A0A7J6IQ48_COLFN</name>
<dbReference type="GO" id="GO:0006895">
    <property type="term" value="P:Golgi to endosome transport"/>
    <property type="evidence" value="ECO:0007669"/>
    <property type="project" value="TreeGrafter"/>
</dbReference>
<dbReference type="GO" id="GO:0005768">
    <property type="term" value="C:endosome"/>
    <property type="evidence" value="ECO:0007669"/>
    <property type="project" value="TreeGrafter"/>
</dbReference>
<feature type="compositionally biased region" description="Low complexity" evidence="1">
    <location>
        <begin position="345"/>
        <end position="364"/>
    </location>
</feature>
<feature type="region of interest" description="Disordered" evidence="1">
    <location>
        <begin position="517"/>
        <end position="570"/>
    </location>
</feature>
<feature type="compositionally biased region" description="Polar residues" evidence="1">
    <location>
        <begin position="432"/>
        <end position="445"/>
    </location>
</feature>
<dbReference type="SMART" id="SM00273">
    <property type="entry name" value="ENTH"/>
    <property type="match status" value="1"/>
</dbReference>
<dbReference type="Proteomes" id="UP000011096">
    <property type="component" value="Unassembled WGS sequence"/>
</dbReference>
<dbReference type="AlphaFoldDB" id="A0A7J6IQ48"/>
<dbReference type="GO" id="GO:0005543">
    <property type="term" value="F:phospholipid binding"/>
    <property type="evidence" value="ECO:0007669"/>
    <property type="project" value="TreeGrafter"/>
</dbReference>
<feature type="compositionally biased region" description="Low complexity" evidence="1">
    <location>
        <begin position="373"/>
        <end position="387"/>
    </location>
</feature>
<feature type="compositionally biased region" description="Polar residues" evidence="1">
    <location>
        <begin position="454"/>
        <end position="475"/>
    </location>
</feature>
<dbReference type="CDD" id="cd16992">
    <property type="entry name" value="ENTH_Ent3"/>
    <property type="match status" value="1"/>
</dbReference>
<evidence type="ECO:0000313" key="3">
    <source>
        <dbReference type="EMBL" id="KAF4479035.1"/>
    </source>
</evidence>
<dbReference type="OrthoDB" id="4033880at2759"/>
<dbReference type="InterPro" id="IPR008942">
    <property type="entry name" value="ENTH_VHS"/>
</dbReference>
<dbReference type="GeneID" id="43620708"/>
<reference evidence="3 4" key="1">
    <citation type="submission" date="2012-08" db="EMBL/GenBank/DDBJ databases">
        <authorList>
            <person name="Gan P.H.P."/>
            <person name="Ikeda K."/>
            <person name="Irieda H."/>
            <person name="Narusaka M."/>
            <person name="O'Connell R.J."/>
            <person name="Narusaka Y."/>
            <person name="Takano Y."/>
            <person name="Kubo Y."/>
            <person name="Shirasu K."/>
        </authorList>
    </citation>
    <scope>NUCLEOTIDE SEQUENCE [LARGE SCALE GENOMIC DNA]</scope>
    <source>
        <strain evidence="3 4">Nara gc5</strain>
    </source>
</reference>
<dbReference type="FunFam" id="1.25.40.90:FF:000006">
    <property type="entry name" value="Clathrin interactor 1"/>
    <property type="match status" value="1"/>
</dbReference>
<accession>A0A7J6IQ48</accession>
<protein>
    <submittedName>
        <fullName evidence="3">ENTH domain-containing protein</fullName>
    </submittedName>
</protein>
<dbReference type="EMBL" id="ANPB02000007">
    <property type="protein sequence ID" value="KAF4479035.1"/>
    <property type="molecule type" value="Genomic_DNA"/>
</dbReference>
<gene>
    <name evidence="3" type="ORF">CGGC5_v012750</name>
</gene>
<dbReference type="Pfam" id="PF01417">
    <property type="entry name" value="ENTH"/>
    <property type="match status" value="1"/>
</dbReference>
<dbReference type="SUPFAM" id="SSF48464">
    <property type="entry name" value="ENTH/VHS domain"/>
    <property type="match status" value="1"/>
</dbReference>
<dbReference type="PROSITE" id="PS50942">
    <property type="entry name" value="ENTH"/>
    <property type="match status" value="1"/>
</dbReference>
<keyword evidence="4" id="KW-1185">Reference proteome</keyword>
<sequence length="570" mass="58939">MLAYLITRPLPITCRGWPGLLAAAHLALKPPSASSQLPSSISLFAAATSAAMDWNQLKDQVSNLTLYDVKAGVRKVQNAVMNYTEMEAKVREATNNEPWGASSSIMQEIANGTFNYATLNEIMPMIYRRFTEKSAEEWRQIYKALQLLEFLIKHGSERVIDDARGHITLLKMLRQFHFIDQNGKDQGINVRNRAKELAELLGDVERIRSERKKARATKNKYTGVEGGMGLGGGFSSGSGSRYGGFGSESGGYGGYSGGVYGDGGGFGGQESNDYGRTQAHGDKFEEYDEFDDPADRPAASSSASRSKRPERAAAPKAEPPKKKEPEVDLFSFDDPAPSSMPAPVAPTASNGSGLASLSAAPAAANDDDEFDDFQSATPAPAAASATPLSPPVMTATSATTFAAPQPVSAPQQANIGNMVSMSSMSPAPSGANYSAFSTPAVTSPAAQAPKPSGYQPSGPNYFGSVQSGAVAQNTGGSFGAASPMAASKPASTPAAKPAAAGGDAFGALWSQASVGVKKTSTPTAGPAMGQLAKEKSSAGIWGAPAAASSTPKPAAGSSSGGNHGLDDLLG</sequence>
<feature type="region of interest" description="Disordered" evidence="1">
    <location>
        <begin position="419"/>
        <end position="501"/>
    </location>
</feature>
<proteinExistence type="predicted"/>
<dbReference type="GO" id="GO:0030125">
    <property type="term" value="C:clathrin vesicle coat"/>
    <property type="evidence" value="ECO:0007669"/>
    <property type="project" value="TreeGrafter"/>
</dbReference>
<organism evidence="3 4">
    <name type="scientific">Colletotrichum fructicola (strain Nara gc5)</name>
    <name type="common">Anthracnose fungus</name>
    <name type="synonym">Colletotrichum gloeosporioides (strain Nara gc5)</name>
    <dbReference type="NCBI Taxonomy" id="1213859"/>
    <lineage>
        <taxon>Eukaryota</taxon>
        <taxon>Fungi</taxon>
        <taxon>Dikarya</taxon>
        <taxon>Ascomycota</taxon>
        <taxon>Pezizomycotina</taxon>
        <taxon>Sordariomycetes</taxon>
        <taxon>Hypocreomycetidae</taxon>
        <taxon>Glomerellales</taxon>
        <taxon>Glomerellaceae</taxon>
        <taxon>Colletotrichum</taxon>
        <taxon>Colletotrichum gloeosporioides species complex</taxon>
    </lineage>
</organism>
<dbReference type="InterPro" id="IPR013809">
    <property type="entry name" value="ENTH"/>
</dbReference>
<evidence type="ECO:0000313" key="4">
    <source>
        <dbReference type="Proteomes" id="UP000011096"/>
    </source>
</evidence>
<dbReference type="PANTHER" id="PTHR12276">
    <property type="entry name" value="EPSIN/ENT-RELATED"/>
    <property type="match status" value="1"/>
</dbReference>
<feature type="compositionally biased region" description="Low complexity" evidence="1">
    <location>
        <begin position="420"/>
        <end position="431"/>
    </location>
</feature>
<dbReference type="GO" id="GO:0005829">
    <property type="term" value="C:cytosol"/>
    <property type="evidence" value="ECO:0007669"/>
    <property type="project" value="GOC"/>
</dbReference>
<dbReference type="InParanoid" id="A0A7J6IQ48"/>
<feature type="region of interest" description="Disordered" evidence="1">
    <location>
        <begin position="287"/>
        <end position="392"/>
    </location>
</feature>
<feature type="compositionally biased region" description="Low complexity" evidence="1">
    <location>
        <begin position="479"/>
        <end position="501"/>
    </location>
</feature>
<evidence type="ECO:0000259" key="2">
    <source>
        <dbReference type="PROSITE" id="PS50942"/>
    </source>
</evidence>